<evidence type="ECO:0000313" key="1">
    <source>
        <dbReference type="EMBL" id="QJA70152.1"/>
    </source>
</evidence>
<evidence type="ECO:0000313" key="2">
    <source>
        <dbReference type="EMBL" id="QJA90998.1"/>
    </source>
</evidence>
<proteinExistence type="predicted"/>
<organism evidence="1">
    <name type="scientific">viral metagenome</name>
    <dbReference type="NCBI Taxonomy" id="1070528"/>
    <lineage>
        <taxon>unclassified sequences</taxon>
        <taxon>metagenomes</taxon>
        <taxon>organismal metagenomes</taxon>
    </lineage>
</organism>
<gene>
    <name evidence="1" type="ORF">MM415A03939_0008</name>
    <name evidence="2" type="ORF">MM415B03501_0016</name>
</gene>
<protein>
    <submittedName>
        <fullName evidence="1">Uncharacterized protein</fullName>
    </submittedName>
</protein>
<name>A0A6M3JMB8_9ZZZZ</name>
<dbReference type="AlphaFoldDB" id="A0A6M3JMB8"/>
<dbReference type="EMBL" id="MT141768">
    <property type="protein sequence ID" value="QJA70152.1"/>
    <property type="molecule type" value="Genomic_DNA"/>
</dbReference>
<dbReference type="EMBL" id="MT142953">
    <property type="protein sequence ID" value="QJA90998.1"/>
    <property type="molecule type" value="Genomic_DNA"/>
</dbReference>
<sequence>MDIVKEIEERIAYFEARMDSPNAVESFKISCLEKIAELEWVLDLLTQWQAGIDWEVDELTTVIVKKLSHAKSLMIGEAVKQAITEYLIK</sequence>
<accession>A0A6M3JMB8</accession>
<reference evidence="1" key="1">
    <citation type="submission" date="2020-03" db="EMBL/GenBank/DDBJ databases">
        <title>The deep terrestrial virosphere.</title>
        <authorList>
            <person name="Holmfeldt K."/>
            <person name="Nilsson E."/>
            <person name="Simone D."/>
            <person name="Lopez-Fernandez M."/>
            <person name="Wu X."/>
            <person name="de Brujin I."/>
            <person name="Lundin D."/>
            <person name="Andersson A."/>
            <person name="Bertilsson S."/>
            <person name="Dopson M."/>
        </authorList>
    </citation>
    <scope>NUCLEOTIDE SEQUENCE</scope>
    <source>
        <strain evidence="1">MM415A03939</strain>
        <strain evidence="2">MM415B03501</strain>
    </source>
</reference>